<evidence type="ECO:0000313" key="6">
    <source>
        <dbReference type="Proteomes" id="UP001158576"/>
    </source>
</evidence>
<dbReference type="PANTHER" id="PTHR12895:SF9">
    <property type="entry name" value="DYMECLIN"/>
    <property type="match status" value="1"/>
</dbReference>
<name>A0ABN7STE3_OIKDI</name>
<keyword evidence="4" id="KW-0449">Lipoprotein</keyword>
<reference evidence="5 6" key="1">
    <citation type="submission" date="2021-04" db="EMBL/GenBank/DDBJ databases">
        <authorList>
            <person name="Bliznina A."/>
        </authorList>
    </citation>
    <scope>NUCLEOTIDE SEQUENCE [LARGE SCALE GENOMIC DNA]</scope>
</reference>
<evidence type="ECO:0000256" key="2">
    <source>
        <dbReference type="ARBA" id="ARBA00015736"/>
    </source>
</evidence>
<organism evidence="5 6">
    <name type="scientific">Oikopleura dioica</name>
    <name type="common">Tunicate</name>
    <dbReference type="NCBI Taxonomy" id="34765"/>
    <lineage>
        <taxon>Eukaryota</taxon>
        <taxon>Metazoa</taxon>
        <taxon>Chordata</taxon>
        <taxon>Tunicata</taxon>
        <taxon>Appendicularia</taxon>
        <taxon>Copelata</taxon>
        <taxon>Oikopleuridae</taxon>
        <taxon>Oikopleura</taxon>
    </lineage>
</organism>
<accession>A0ABN7STE3</accession>
<dbReference type="Pfam" id="PF09742">
    <property type="entry name" value="Dymeclin"/>
    <property type="match status" value="1"/>
</dbReference>
<evidence type="ECO:0000256" key="1">
    <source>
        <dbReference type="ARBA" id="ARBA00010603"/>
    </source>
</evidence>
<sequence>MGSGPSRTVEWDELEKHPLLIRLLNEKVTSADPLWNQFLSFKSPQYEKPSPASDKVVRNICRNFLANSRSNGNLKSLIDQFTVRHQEILTAVEYGDNIFPWHCTNSLYVIRRLVLHLVENFDEKTFLAILNENEETTVENLLKCLVDVLCDLASLTEELFSAVYFFTEEALQLLLIFQSVTMFQSSENYQSEVSKIFDKISAENSKNLPRALIAFMEAKSEDPRTEAINSSSGFVFGILSMLGSSSPEVPNQRKHSISKLSETLLLSFTMTPLPEKYQEKNSLKQSILTSVPNGILEEDRVQLPFGKIYEAMIESISTEPGVLLLYILIHENESFKNYVLSKTDIDRLILPILKILSRPEKNSSHHLYMTLVVLLILTEDDTFCAQINEVVLKKADLDFYNEDQATANIIEIINLSSLVQLVLMRVIQFNLSRVKDQYLHTNCLAALSNVGIRLKGIHRRVSQRFLNLITIISKRLDISNDEANHVAILKTLLDIINACLSQSLEQNLELVYHLLHQRASINKLRSIPGFAELVDNIELVIGFFSGHLKLGQEETPVLNTSEIQAIISQVVRQLPRSKLKQFPPLKFHYEEDESPEKFFVPYTWSVIYRSFSQIGWDVAKVQLFEVDAFL</sequence>
<dbReference type="Proteomes" id="UP001158576">
    <property type="component" value="Chromosome 1"/>
</dbReference>
<proteinExistence type="inferred from homology"/>
<comment type="similarity">
    <text evidence="1">Belongs to the dymeclin family.</text>
</comment>
<dbReference type="InterPro" id="IPR019142">
    <property type="entry name" value="Dymeclin"/>
</dbReference>
<gene>
    <name evidence="5" type="ORF">OKIOD_LOCUS10604</name>
</gene>
<keyword evidence="6" id="KW-1185">Reference proteome</keyword>
<dbReference type="EMBL" id="OU015566">
    <property type="protein sequence ID" value="CAG5105105.1"/>
    <property type="molecule type" value="Genomic_DNA"/>
</dbReference>
<evidence type="ECO:0000313" key="5">
    <source>
        <dbReference type="EMBL" id="CAG5105105.1"/>
    </source>
</evidence>
<dbReference type="PANTHER" id="PTHR12895">
    <property type="entry name" value="DYMECLIN"/>
    <property type="match status" value="1"/>
</dbReference>
<keyword evidence="3" id="KW-0519">Myristate</keyword>
<evidence type="ECO:0000256" key="3">
    <source>
        <dbReference type="ARBA" id="ARBA00022707"/>
    </source>
</evidence>
<evidence type="ECO:0000256" key="4">
    <source>
        <dbReference type="ARBA" id="ARBA00023288"/>
    </source>
</evidence>
<protein>
    <recommendedName>
        <fullName evidence="2">Dymeclin</fullName>
    </recommendedName>
</protein>